<dbReference type="PANTHER" id="PTHR21581:SF26">
    <property type="entry name" value="D-ALANYL-D-ALANINE ENDOPEPTIDASE"/>
    <property type="match status" value="1"/>
</dbReference>
<evidence type="ECO:0000259" key="11">
    <source>
        <dbReference type="Pfam" id="PF00768"/>
    </source>
</evidence>
<dbReference type="KEGG" id="npv:OHM77_11795"/>
<dbReference type="GO" id="GO:0009252">
    <property type="term" value="P:peptidoglycan biosynthetic process"/>
    <property type="evidence" value="ECO:0007669"/>
    <property type="project" value="UniProtKB-KW"/>
</dbReference>
<evidence type="ECO:0000256" key="5">
    <source>
        <dbReference type="ARBA" id="ARBA00022984"/>
    </source>
</evidence>
<gene>
    <name evidence="12" type="primary">pbpG</name>
    <name evidence="12" type="ORF">OHM77_11795</name>
</gene>
<feature type="active site" evidence="7">
    <location>
        <position position="152"/>
    </location>
</feature>
<sequence>MNRAIIVLLVSLGVAFGPAVSEALAASQRKKMVIAVGKKPVKSVARHKAYVHANGASVDDTRDLMLRSSSVLVQDQVTGAVLFEKNADAVVPIASLTKLMTAMVALDARLPLDEMLDIGKDDVDTLKGTHSRLRVGAILSREEMLRLALMSSENRAAAALSRHYPGGRDAFVAAMNQKAQALGLTDTRFSDSTGLTAANVSSARDLTRLVDAAHHYPLIREFSTTADYKVAIAGRPQMFRNTNSLVKSAAWEIGLSKTGYISEAGKCLVMQAWLNNKPMIIVLLDSWGRLTRIGDANRIKRWVESAALPQLQTAG</sequence>
<dbReference type="GO" id="GO:0009002">
    <property type="term" value="F:serine-type D-Ala-D-Ala carboxypeptidase activity"/>
    <property type="evidence" value="ECO:0007669"/>
    <property type="project" value="InterPro"/>
</dbReference>
<dbReference type="Pfam" id="PF00768">
    <property type="entry name" value="Peptidase_S11"/>
    <property type="match status" value="1"/>
</dbReference>
<dbReference type="PRINTS" id="PR00725">
    <property type="entry name" value="DADACBPTASE1"/>
</dbReference>
<evidence type="ECO:0000256" key="8">
    <source>
        <dbReference type="PIRSR" id="PIRSR618044-2"/>
    </source>
</evidence>
<dbReference type="PANTHER" id="PTHR21581">
    <property type="entry name" value="D-ALANYL-D-ALANINE CARBOXYPEPTIDASE"/>
    <property type="match status" value="1"/>
</dbReference>
<dbReference type="GO" id="GO:0071555">
    <property type="term" value="P:cell wall organization"/>
    <property type="evidence" value="ECO:0007669"/>
    <property type="project" value="UniProtKB-KW"/>
</dbReference>
<dbReference type="EC" id="3.4.21.-" evidence="12"/>
<dbReference type="EMBL" id="CP107246">
    <property type="protein sequence ID" value="WIM05354.1"/>
    <property type="molecule type" value="Genomic_DNA"/>
</dbReference>
<feature type="chain" id="PRO_5041371369" evidence="10">
    <location>
        <begin position="26"/>
        <end position="315"/>
    </location>
</feature>
<reference evidence="12" key="1">
    <citation type="journal article" date="2023" name="Nat. Microbiol.">
        <title>Enrichment and characterization of a nitric oxide-reducing microbial community in a continuous bioreactor.</title>
        <authorList>
            <person name="Garrido-Amador P."/>
            <person name="Stortenbeker N."/>
            <person name="Wessels H.J.C.T."/>
            <person name="Speth D.R."/>
            <person name="Garcia-Heredia I."/>
            <person name="Kartal B."/>
        </authorList>
    </citation>
    <scope>NUCLEOTIDE SEQUENCE</scope>
    <source>
        <strain evidence="12">MAG1</strain>
    </source>
</reference>
<keyword evidence="3 12" id="KW-0378">Hydrolase</keyword>
<organism evidence="12">
    <name type="scientific">Candidatus Nitricoxidivorans perseverans</name>
    <dbReference type="NCBI Taxonomy" id="2975601"/>
    <lineage>
        <taxon>Bacteria</taxon>
        <taxon>Pseudomonadati</taxon>
        <taxon>Pseudomonadota</taxon>
        <taxon>Betaproteobacteria</taxon>
        <taxon>Nitrosomonadales</taxon>
        <taxon>Sterolibacteriaceae</taxon>
        <taxon>Candidatus Nitricoxidivorans</taxon>
    </lineage>
</organism>
<dbReference type="Gene3D" id="3.40.710.10">
    <property type="entry name" value="DD-peptidase/beta-lactamase superfamily"/>
    <property type="match status" value="1"/>
</dbReference>
<comment type="similarity">
    <text evidence="1 9">Belongs to the peptidase S11 family.</text>
</comment>
<dbReference type="InterPro" id="IPR001967">
    <property type="entry name" value="Peptidase_S11_N"/>
</dbReference>
<evidence type="ECO:0000256" key="3">
    <source>
        <dbReference type="ARBA" id="ARBA00022801"/>
    </source>
</evidence>
<dbReference type="InterPro" id="IPR018044">
    <property type="entry name" value="Peptidase_S11"/>
</dbReference>
<dbReference type="SUPFAM" id="SSF56601">
    <property type="entry name" value="beta-lactamase/transpeptidase-like"/>
    <property type="match status" value="1"/>
</dbReference>
<evidence type="ECO:0000313" key="12">
    <source>
        <dbReference type="EMBL" id="WIM05354.1"/>
    </source>
</evidence>
<feature type="binding site" evidence="8">
    <location>
        <position position="257"/>
    </location>
    <ligand>
        <name>substrate</name>
    </ligand>
</feature>
<keyword evidence="4" id="KW-0133">Cell shape</keyword>
<dbReference type="AlphaFoldDB" id="A0AA49IY77"/>
<keyword evidence="6" id="KW-0961">Cell wall biogenesis/degradation</keyword>
<evidence type="ECO:0000256" key="2">
    <source>
        <dbReference type="ARBA" id="ARBA00022729"/>
    </source>
</evidence>
<feature type="active site" description="Acyl-ester intermediate" evidence="7">
    <location>
        <position position="95"/>
    </location>
</feature>
<evidence type="ECO:0000256" key="10">
    <source>
        <dbReference type="SAM" id="SignalP"/>
    </source>
</evidence>
<keyword evidence="2 10" id="KW-0732">Signal</keyword>
<feature type="signal peptide" evidence="10">
    <location>
        <begin position="1"/>
        <end position="25"/>
    </location>
</feature>
<name>A0AA49IY77_9PROT</name>
<dbReference type="Proteomes" id="UP001234916">
    <property type="component" value="Chromosome"/>
</dbReference>
<evidence type="ECO:0000256" key="6">
    <source>
        <dbReference type="ARBA" id="ARBA00023316"/>
    </source>
</evidence>
<proteinExistence type="inferred from homology"/>
<dbReference type="GO" id="GO:0006508">
    <property type="term" value="P:proteolysis"/>
    <property type="evidence" value="ECO:0007669"/>
    <property type="project" value="InterPro"/>
</dbReference>
<feature type="domain" description="Peptidase S11 D-alanyl-D-alanine carboxypeptidase A N-terminal" evidence="11">
    <location>
        <begin position="65"/>
        <end position="285"/>
    </location>
</feature>
<dbReference type="GO" id="GO:0008360">
    <property type="term" value="P:regulation of cell shape"/>
    <property type="evidence" value="ECO:0007669"/>
    <property type="project" value="UniProtKB-KW"/>
</dbReference>
<accession>A0AA49IY77</accession>
<dbReference type="InterPro" id="IPR012338">
    <property type="entry name" value="Beta-lactam/transpept-like"/>
</dbReference>
<dbReference type="NCBIfam" id="NF008668">
    <property type="entry name" value="PRK11669.1"/>
    <property type="match status" value="1"/>
</dbReference>
<evidence type="ECO:0000256" key="4">
    <source>
        <dbReference type="ARBA" id="ARBA00022960"/>
    </source>
</evidence>
<protein>
    <submittedName>
        <fullName evidence="12">D-alanyl-D-alanine endopeptidase</fullName>
        <ecNumber evidence="12">3.4.21.-</ecNumber>
    </submittedName>
</protein>
<evidence type="ECO:0000256" key="9">
    <source>
        <dbReference type="RuleBase" id="RU004016"/>
    </source>
</evidence>
<keyword evidence="5" id="KW-0573">Peptidoglycan synthesis</keyword>
<feature type="active site" description="Proton acceptor" evidence="7">
    <location>
        <position position="98"/>
    </location>
</feature>
<evidence type="ECO:0000256" key="7">
    <source>
        <dbReference type="PIRSR" id="PIRSR618044-1"/>
    </source>
</evidence>
<evidence type="ECO:0000256" key="1">
    <source>
        <dbReference type="ARBA" id="ARBA00007164"/>
    </source>
</evidence>